<name>A0A1I0L0I2_9BACT</name>
<gene>
    <name evidence="3" type="ORF">SAMN05443639_11698</name>
</gene>
<keyword evidence="2" id="KW-0472">Membrane</keyword>
<feature type="compositionally biased region" description="Basic and acidic residues" evidence="1">
    <location>
        <begin position="319"/>
        <end position="331"/>
    </location>
</feature>
<dbReference type="Proteomes" id="UP000199181">
    <property type="component" value="Unassembled WGS sequence"/>
</dbReference>
<keyword evidence="4" id="KW-1185">Reference proteome</keyword>
<dbReference type="RefSeq" id="WP_093524782.1">
    <property type="nucleotide sequence ID" value="NZ_FOIJ01000016.1"/>
</dbReference>
<proteinExistence type="predicted"/>
<organism evidence="3 4">
    <name type="scientific">Stigmatella erecta</name>
    <dbReference type="NCBI Taxonomy" id="83460"/>
    <lineage>
        <taxon>Bacteria</taxon>
        <taxon>Pseudomonadati</taxon>
        <taxon>Myxococcota</taxon>
        <taxon>Myxococcia</taxon>
        <taxon>Myxococcales</taxon>
        <taxon>Cystobacterineae</taxon>
        <taxon>Archangiaceae</taxon>
        <taxon>Stigmatella</taxon>
    </lineage>
</organism>
<keyword evidence="2" id="KW-0812">Transmembrane</keyword>
<feature type="region of interest" description="Disordered" evidence="1">
    <location>
        <begin position="54"/>
        <end position="74"/>
    </location>
</feature>
<evidence type="ECO:0000256" key="2">
    <source>
        <dbReference type="SAM" id="Phobius"/>
    </source>
</evidence>
<feature type="region of interest" description="Disordered" evidence="1">
    <location>
        <begin position="278"/>
        <end position="343"/>
    </location>
</feature>
<dbReference type="EMBL" id="FOIJ01000016">
    <property type="protein sequence ID" value="SEU31773.1"/>
    <property type="molecule type" value="Genomic_DNA"/>
</dbReference>
<evidence type="ECO:0000256" key="1">
    <source>
        <dbReference type="SAM" id="MobiDB-lite"/>
    </source>
</evidence>
<evidence type="ECO:0000313" key="3">
    <source>
        <dbReference type="EMBL" id="SEU31773.1"/>
    </source>
</evidence>
<reference evidence="4" key="1">
    <citation type="submission" date="2016-10" db="EMBL/GenBank/DDBJ databases">
        <authorList>
            <person name="Varghese N."/>
            <person name="Submissions S."/>
        </authorList>
    </citation>
    <scope>NUCLEOTIDE SEQUENCE [LARGE SCALE GENOMIC DNA]</scope>
    <source>
        <strain evidence="4">DSM 16858</strain>
    </source>
</reference>
<evidence type="ECO:0008006" key="5">
    <source>
        <dbReference type="Google" id="ProtNLM"/>
    </source>
</evidence>
<accession>A0A1I0L0I2</accession>
<feature type="transmembrane region" description="Helical" evidence="2">
    <location>
        <begin position="12"/>
        <end position="32"/>
    </location>
</feature>
<keyword evidence="2" id="KW-1133">Transmembrane helix</keyword>
<sequence length="343" mass="37651">MRHDFRKQRGAASVEAALSMIIIIPTFMYALFLDDLLRYAADVQETVTSTPWDFTSQNYAHPEEGGTAQNGTKGGLASVEHNARLMYCDHESSGDSYDRGQDCDSEDHHTALSGHVCWMNDGAEQVTCDAVDQSVGNISDWDFTRYKDDFATGGLYQCHAQAIVENYLMPKTFLQKFSQVDMSKENWKGKGTIHGNAQSGTDDTAYYLAKQHFALVTDTMALTYAGGGGELAVKPGEYSGDVYTRTESVFAENKEADEAFGAYKAFVDLLTSNELLQDVGSEDPKKPNVSMPAGGSATQSIEEDKGSRDYFATPWNDGAGDRHRETGEARGNHYMGCKTEEGC</sequence>
<dbReference type="AlphaFoldDB" id="A0A1I0L0I2"/>
<protein>
    <recommendedName>
        <fullName evidence="5">TadE-like protein</fullName>
    </recommendedName>
</protein>
<evidence type="ECO:0000313" key="4">
    <source>
        <dbReference type="Proteomes" id="UP000199181"/>
    </source>
</evidence>